<gene>
    <name evidence="3" type="ORF">H1D24_07285</name>
</gene>
<dbReference type="CDD" id="cd18809">
    <property type="entry name" value="SF1_C_RecD"/>
    <property type="match status" value="1"/>
</dbReference>
<dbReference type="EMBL" id="JACEHE010000003">
    <property type="protein sequence ID" value="MBA2945624.1"/>
    <property type="molecule type" value="Genomic_DNA"/>
</dbReference>
<dbReference type="AlphaFoldDB" id="A0A7W0DJQ3"/>
<proteinExistence type="predicted"/>
<feature type="region of interest" description="Disordered" evidence="1">
    <location>
        <begin position="99"/>
        <end position="122"/>
    </location>
</feature>
<accession>A0A7W0DJQ3</accession>
<dbReference type="InterPro" id="IPR027785">
    <property type="entry name" value="UvrD-like_helicase_C"/>
</dbReference>
<feature type="compositionally biased region" description="Low complexity" evidence="1">
    <location>
        <begin position="112"/>
        <end position="122"/>
    </location>
</feature>
<dbReference type="InterPro" id="IPR027417">
    <property type="entry name" value="P-loop_NTPase"/>
</dbReference>
<comment type="caution">
    <text evidence="3">The sequence shown here is derived from an EMBL/GenBank/DDBJ whole genome shotgun (WGS) entry which is preliminary data.</text>
</comment>
<dbReference type="Gene3D" id="3.40.50.300">
    <property type="entry name" value="P-loop containing nucleotide triphosphate hydrolases"/>
    <property type="match status" value="1"/>
</dbReference>
<feature type="domain" description="UvrD-like helicase C-terminal" evidence="2">
    <location>
        <begin position="52"/>
        <end position="92"/>
    </location>
</feature>
<keyword evidence="3" id="KW-0547">Nucleotide-binding</keyword>
<evidence type="ECO:0000313" key="3">
    <source>
        <dbReference type="EMBL" id="MBA2945624.1"/>
    </source>
</evidence>
<sequence>MCNNPHRGETGVFNGSSGTITAVDLEVHQLTVTFHDGEAATYPFTDLDELVHAYALTVHRSQGSEYPYVMVPMISAAGTMLLQRNLLYTAVTAPAKVSCSSAKAKPLNGPSPTTAPGAATPR</sequence>
<dbReference type="Pfam" id="PF13538">
    <property type="entry name" value="UvrD_C_2"/>
    <property type="match status" value="1"/>
</dbReference>
<evidence type="ECO:0000259" key="2">
    <source>
        <dbReference type="Pfam" id="PF13538"/>
    </source>
</evidence>
<evidence type="ECO:0000313" key="4">
    <source>
        <dbReference type="Proteomes" id="UP000545761"/>
    </source>
</evidence>
<reference evidence="3 4" key="1">
    <citation type="submission" date="2020-07" db="EMBL/GenBank/DDBJ databases">
        <title>Streptomyces isolated from Indian soil.</title>
        <authorList>
            <person name="Mandal S."/>
            <person name="Maiti P.K."/>
        </authorList>
    </citation>
    <scope>NUCLEOTIDE SEQUENCE [LARGE SCALE GENOMIC DNA]</scope>
    <source>
        <strain evidence="3 4">PSKA28</strain>
    </source>
</reference>
<dbReference type="Proteomes" id="UP000545761">
    <property type="component" value="Unassembled WGS sequence"/>
</dbReference>
<evidence type="ECO:0000256" key="1">
    <source>
        <dbReference type="SAM" id="MobiDB-lite"/>
    </source>
</evidence>
<dbReference type="SUPFAM" id="SSF52540">
    <property type="entry name" value="P-loop containing nucleoside triphosphate hydrolases"/>
    <property type="match status" value="1"/>
</dbReference>
<dbReference type="GO" id="GO:0005524">
    <property type="term" value="F:ATP binding"/>
    <property type="evidence" value="ECO:0007669"/>
    <property type="project" value="UniProtKB-KW"/>
</dbReference>
<protein>
    <submittedName>
        <fullName evidence="3">ATP-binding domain-containing protein</fullName>
    </submittedName>
</protein>
<keyword evidence="3" id="KW-0067">ATP-binding</keyword>
<name>A0A7W0DJQ3_9ACTN</name>
<organism evidence="3 4">
    <name type="scientific">Streptomyces himalayensis subsp. himalayensis</name>
    <dbReference type="NCBI Taxonomy" id="2756131"/>
    <lineage>
        <taxon>Bacteria</taxon>
        <taxon>Bacillati</taxon>
        <taxon>Actinomycetota</taxon>
        <taxon>Actinomycetes</taxon>
        <taxon>Kitasatosporales</taxon>
        <taxon>Streptomycetaceae</taxon>
        <taxon>Streptomyces</taxon>
        <taxon>Streptomyces himalayensis</taxon>
    </lineage>
</organism>